<dbReference type="PANTHER" id="PTHR48079:SF6">
    <property type="entry name" value="NAD(P)-BINDING DOMAIN-CONTAINING PROTEIN-RELATED"/>
    <property type="match status" value="1"/>
</dbReference>
<dbReference type="InterPro" id="IPR001509">
    <property type="entry name" value="Epimerase_deHydtase"/>
</dbReference>
<dbReference type="GO" id="GO:0005737">
    <property type="term" value="C:cytoplasm"/>
    <property type="evidence" value="ECO:0007669"/>
    <property type="project" value="TreeGrafter"/>
</dbReference>
<protein>
    <submittedName>
        <fullName evidence="2">Nucleoside-diphosphate-sugar epimerase</fullName>
    </submittedName>
</protein>
<reference evidence="3" key="1">
    <citation type="submission" date="2016-10" db="EMBL/GenBank/DDBJ databases">
        <authorList>
            <person name="Varghese N."/>
            <person name="Submissions S."/>
        </authorList>
    </citation>
    <scope>NUCLEOTIDE SEQUENCE [LARGE SCALE GENOMIC DNA]</scope>
    <source>
        <strain evidence="3">CGMCC 4.3147</strain>
    </source>
</reference>
<dbReference type="SUPFAM" id="SSF51735">
    <property type="entry name" value="NAD(P)-binding Rossmann-fold domains"/>
    <property type="match status" value="1"/>
</dbReference>
<evidence type="ECO:0000313" key="3">
    <source>
        <dbReference type="Proteomes" id="UP000198662"/>
    </source>
</evidence>
<dbReference type="Gene3D" id="3.40.50.720">
    <property type="entry name" value="NAD(P)-binding Rossmann-like Domain"/>
    <property type="match status" value="1"/>
</dbReference>
<organism evidence="2 3">
    <name type="scientific">Glycomyces sambucus</name>
    <dbReference type="NCBI Taxonomy" id="380244"/>
    <lineage>
        <taxon>Bacteria</taxon>
        <taxon>Bacillati</taxon>
        <taxon>Actinomycetota</taxon>
        <taxon>Actinomycetes</taxon>
        <taxon>Glycomycetales</taxon>
        <taxon>Glycomycetaceae</taxon>
        <taxon>Glycomyces</taxon>
    </lineage>
</organism>
<accession>A0A1G9FJ55</accession>
<gene>
    <name evidence="2" type="ORF">SAMN05216298_1830</name>
</gene>
<dbReference type="InterPro" id="IPR051783">
    <property type="entry name" value="NAD(P)-dependent_oxidoreduct"/>
</dbReference>
<dbReference type="EMBL" id="FNGF01000002">
    <property type="protein sequence ID" value="SDK88419.1"/>
    <property type="molecule type" value="Genomic_DNA"/>
</dbReference>
<dbReference type="PANTHER" id="PTHR48079">
    <property type="entry name" value="PROTEIN YEEZ"/>
    <property type="match status" value="1"/>
</dbReference>
<dbReference type="STRING" id="380244.SAMN05216298_1830"/>
<keyword evidence="3" id="KW-1185">Reference proteome</keyword>
<proteinExistence type="predicted"/>
<dbReference type="GO" id="GO:0004029">
    <property type="term" value="F:aldehyde dehydrogenase (NAD+) activity"/>
    <property type="evidence" value="ECO:0007669"/>
    <property type="project" value="TreeGrafter"/>
</dbReference>
<dbReference type="AlphaFoldDB" id="A0A1G9FJ55"/>
<evidence type="ECO:0000259" key="1">
    <source>
        <dbReference type="Pfam" id="PF01370"/>
    </source>
</evidence>
<dbReference type="OrthoDB" id="9787292at2"/>
<evidence type="ECO:0000313" key="2">
    <source>
        <dbReference type="EMBL" id="SDK88419.1"/>
    </source>
</evidence>
<dbReference type="Proteomes" id="UP000198662">
    <property type="component" value="Unassembled WGS sequence"/>
</dbReference>
<dbReference type="Pfam" id="PF01370">
    <property type="entry name" value="Epimerase"/>
    <property type="match status" value="1"/>
</dbReference>
<name>A0A1G9FJ55_9ACTN</name>
<feature type="domain" description="NAD-dependent epimerase/dehydratase" evidence="1">
    <location>
        <begin position="3"/>
        <end position="218"/>
    </location>
</feature>
<dbReference type="InterPro" id="IPR036291">
    <property type="entry name" value="NAD(P)-bd_dom_sf"/>
</dbReference>
<dbReference type="RefSeq" id="WP_091046432.1">
    <property type="nucleotide sequence ID" value="NZ_FNGF01000002.1"/>
</dbReference>
<sequence length="309" mass="31597">MHVFITGASGWIGSAVLPELLGAGHRVTALARSDASAAALAAAGAEVRRGTLDDLDVLRDAALAADAVVHLAFKHDIAFTGRFDEAVAADRAAVEAIGEALAGTGKAFAAASGAPVSDGAVLTEADGHETDPGATGPHARFAVAEYVLGLAERDVRSMVLRFPPTVHGEGDYGFVAAFVAVARERGLSGHLGEGANRWAAVHRSDAAALVRLAIERAPAGTTLHAVDDEGVPVRDIAAVIGRRLGVPTASIAPEDAGAHFGWLAAFAGSDRAASSTATRRVLDWKPTGPGLLEDLEQGHYFAARPSGSE</sequence>